<dbReference type="InParanoid" id="S8FXU0"/>
<organism evidence="1 2">
    <name type="scientific">Fomitopsis schrenkii</name>
    <name type="common">Brown rot fungus</name>
    <dbReference type="NCBI Taxonomy" id="2126942"/>
    <lineage>
        <taxon>Eukaryota</taxon>
        <taxon>Fungi</taxon>
        <taxon>Dikarya</taxon>
        <taxon>Basidiomycota</taxon>
        <taxon>Agaricomycotina</taxon>
        <taxon>Agaricomycetes</taxon>
        <taxon>Polyporales</taxon>
        <taxon>Fomitopsis</taxon>
    </lineage>
</organism>
<proteinExistence type="predicted"/>
<dbReference type="EMBL" id="KE504132">
    <property type="protein sequence ID" value="EPT03050.1"/>
    <property type="molecule type" value="Genomic_DNA"/>
</dbReference>
<dbReference type="Proteomes" id="UP000015241">
    <property type="component" value="Unassembled WGS sequence"/>
</dbReference>
<evidence type="ECO:0000313" key="2">
    <source>
        <dbReference type="Proteomes" id="UP000015241"/>
    </source>
</evidence>
<dbReference type="OrthoDB" id="2802052at2759"/>
<keyword evidence="2" id="KW-1185">Reference proteome</keyword>
<evidence type="ECO:0000313" key="1">
    <source>
        <dbReference type="EMBL" id="EPT03050.1"/>
    </source>
</evidence>
<name>S8FXU0_FOMSC</name>
<accession>S8FXU0</accession>
<dbReference type="AlphaFoldDB" id="S8FXU0"/>
<dbReference type="HOGENOM" id="CLU_937013_0_0_1"/>
<sequence length="348" mass="39310">MKLQTALWRGNETLRHDTEPRLSLPPRTSGIDGMEVEAAAEYLRMWLSAFSPTFDKMHLIEEIIQLARSLPSRDPLVTYASHTAAIIQPLLQLGDDRVQDIVAMYCPSRPESLRERLGRTLRFGFGQAPSLSEERRLEVEKELLRLVNEMRVQRPYVPRNSKDVFEVEALLCVSMGLPQHIVCDILEHAQYWIRTLEKGGKVVVMDKGAACVAKVQIPKSARQYRPVRRIVFVADAMERVAQIEPDSESMTWFEVSAVAKQSPMGTPKFLFNNVHPARADYSTIHVLQWDGNRTDDEGLSSDTELQEWLGRLQPGHVLSLVARARMAAPGATANDVGMVRMELYCACV</sequence>
<protein>
    <submittedName>
        <fullName evidence="1">Uncharacterized protein</fullName>
    </submittedName>
</protein>
<reference evidence="1 2" key="1">
    <citation type="journal article" date="2012" name="Science">
        <title>The Paleozoic origin of enzymatic lignin decomposition reconstructed from 31 fungal genomes.</title>
        <authorList>
            <person name="Floudas D."/>
            <person name="Binder M."/>
            <person name="Riley R."/>
            <person name="Barry K."/>
            <person name="Blanchette R.A."/>
            <person name="Henrissat B."/>
            <person name="Martinez A.T."/>
            <person name="Otillar R."/>
            <person name="Spatafora J.W."/>
            <person name="Yadav J.S."/>
            <person name="Aerts A."/>
            <person name="Benoit I."/>
            <person name="Boyd A."/>
            <person name="Carlson A."/>
            <person name="Copeland A."/>
            <person name="Coutinho P.M."/>
            <person name="de Vries R.P."/>
            <person name="Ferreira P."/>
            <person name="Findley K."/>
            <person name="Foster B."/>
            <person name="Gaskell J."/>
            <person name="Glotzer D."/>
            <person name="Gorecki P."/>
            <person name="Heitman J."/>
            <person name="Hesse C."/>
            <person name="Hori C."/>
            <person name="Igarashi K."/>
            <person name="Jurgens J.A."/>
            <person name="Kallen N."/>
            <person name="Kersten P."/>
            <person name="Kohler A."/>
            <person name="Kuees U."/>
            <person name="Kumar T.K.A."/>
            <person name="Kuo A."/>
            <person name="LaButti K."/>
            <person name="Larrondo L.F."/>
            <person name="Lindquist E."/>
            <person name="Ling A."/>
            <person name="Lombard V."/>
            <person name="Lucas S."/>
            <person name="Lundell T."/>
            <person name="Martin R."/>
            <person name="McLaughlin D.J."/>
            <person name="Morgenstern I."/>
            <person name="Morin E."/>
            <person name="Murat C."/>
            <person name="Nagy L.G."/>
            <person name="Nolan M."/>
            <person name="Ohm R.A."/>
            <person name="Patyshakuliyeva A."/>
            <person name="Rokas A."/>
            <person name="Ruiz-Duenas F.J."/>
            <person name="Sabat G."/>
            <person name="Salamov A."/>
            <person name="Samejima M."/>
            <person name="Schmutz J."/>
            <person name="Slot J.C."/>
            <person name="St John F."/>
            <person name="Stenlid J."/>
            <person name="Sun H."/>
            <person name="Sun S."/>
            <person name="Syed K."/>
            <person name="Tsang A."/>
            <person name="Wiebenga A."/>
            <person name="Young D."/>
            <person name="Pisabarro A."/>
            <person name="Eastwood D.C."/>
            <person name="Martin F."/>
            <person name="Cullen D."/>
            <person name="Grigoriev I.V."/>
            <person name="Hibbett D.S."/>
        </authorList>
    </citation>
    <scope>NUCLEOTIDE SEQUENCE</scope>
    <source>
        <strain evidence="2">FP-58527</strain>
    </source>
</reference>
<gene>
    <name evidence="1" type="ORF">FOMPIDRAFT_1022637</name>
</gene>